<dbReference type="PANTHER" id="PTHR43236:SF1">
    <property type="entry name" value="BLL7220 PROTEIN"/>
    <property type="match status" value="1"/>
</dbReference>
<dbReference type="Gene3D" id="1.10.260.40">
    <property type="entry name" value="lambda repressor-like DNA-binding domains"/>
    <property type="match status" value="1"/>
</dbReference>
<evidence type="ECO:0000313" key="4">
    <source>
        <dbReference type="Proteomes" id="UP000322080"/>
    </source>
</evidence>
<evidence type="ECO:0000256" key="1">
    <source>
        <dbReference type="ARBA" id="ARBA00007227"/>
    </source>
</evidence>
<sequence length="425" mass="47272">MIYSDKQYNVASAQLDKLKGALAAAKARETDQAWLKQAEIAAINSQIAEIGAELAEYDLLKSGQVSFSKTYALEELPRVLVQARIASGMNQTDLAEKLGMKPQQVQRYEATDYMGASLGRLIEISKALGVKASGSFEGPKQAGGSVFVWADADDIVWGQLPYKEMIKRKWFDLPRGANPVERVKEYFLQSAGPQFATALHRKKMHSGNAPNEYALLAWQARVLERARRKIEAQEIGHFEVDDRWMPQLVDLTKRKDGPKRARDLLASKGIVLIVERHLPGSYLDGAAMLADGDTPVVALTLRHDRLDNFWFVLLHELGHVFLHLFDGLRFDFFDEEGGSDGDAIEAEADKFALDTLIPGDLWDQCLSRFALSDEAVEIDAETIGIDPSIIAGRIRKERGNYTILNDLIGLGQVRSQLEEAGDDLD</sequence>
<dbReference type="InterPro" id="IPR052345">
    <property type="entry name" value="Rad_response_metalloprotease"/>
</dbReference>
<dbReference type="PANTHER" id="PTHR43236">
    <property type="entry name" value="ANTITOXIN HIGA1"/>
    <property type="match status" value="1"/>
</dbReference>
<dbReference type="EMBL" id="VSIY01000017">
    <property type="protein sequence ID" value="TYB76539.1"/>
    <property type="molecule type" value="Genomic_DNA"/>
</dbReference>
<dbReference type="Proteomes" id="UP000322080">
    <property type="component" value="Unassembled WGS sequence"/>
</dbReference>
<gene>
    <name evidence="3" type="ORF">FVF75_17280</name>
</gene>
<dbReference type="CDD" id="cd00093">
    <property type="entry name" value="HTH_XRE"/>
    <property type="match status" value="1"/>
</dbReference>
<comment type="caution">
    <text evidence="3">The sequence shown here is derived from an EMBL/GenBank/DDBJ whole genome shotgun (WGS) entry which is preliminary data.</text>
</comment>
<evidence type="ECO:0000259" key="2">
    <source>
        <dbReference type="PROSITE" id="PS50943"/>
    </source>
</evidence>
<dbReference type="InterPro" id="IPR010982">
    <property type="entry name" value="Lambda_DNA-bd_dom_sf"/>
</dbReference>
<name>A0A5D0R652_9RHOB</name>
<dbReference type="Pfam" id="PF06114">
    <property type="entry name" value="Peptidase_M78"/>
    <property type="match status" value="1"/>
</dbReference>
<dbReference type="InterPro" id="IPR010359">
    <property type="entry name" value="IrrE_HExxH"/>
</dbReference>
<feature type="domain" description="HTH cro/C1-type" evidence="2">
    <location>
        <begin position="80"/>
        <end position="135"/>
    </location>
</feature>
<dbReference type="RefSeq" id="WP_148380037.1">
    <property type="nucleotide sequence ID" value="NZ_VSIY01000017.1"/>
</dbReference>
<organism evidence="3 4">
    <name type="scientific">Maritimibacter fusiformis</name>
    <dbReference type="NCBI Taxonomy" id="2603819"/>
    <lineage>
        <taxon>Bacteria</taxon>
        <taxon>Pseudomonadati</taxon>
        <taxon>Pseudomonadota</taxon>
        <taxon>Alphaproteobacteria</taxon>
        <taxon>Rhodobacterales</taxon>
        <taxon>Roseobacteraceae</taxon>
        <taxon>Maritimibacter</taxon>
    </lineage>
</organism>
<evidence type="ECO:0000313" key="3">
    <source>
        <dbReference type="EMBL" id="TYB76539.1"/>
    </source>
</evidence>
<dbReference type="Pfam" id="PF01381">
    <property type="entry name" value="HTH_3"/>
    <property type="match status" value="1"/>
</dbReference>
<accession>A0A5D0R652</accession>
<comment type="similarity">
    <text evidence="1">Belongs to the short-chain fatty acyl-CoA assimilation regulator (ScfR) family.</text>
</comment>
<keyword evidence="4" id="KW-1185">Reference proteome</keyword>
<dbReference type="GO" id="GO:0003677">
    <property type="term" value="F:DNA binding"/>
    <property type="evidence" value="ECO:0007669"/>
    <property type="project" value="InterPro"/>
</dbReference>
<dbReference type="SMART" id="SM00530">
    <property type="entry name" value="HTH_XRE"/>
    <property type="match status" value="1"/>
</dbReference>
<dbReference type="PROSITE" id="PS50943">
    <property type="entry name" value="HTH_CROC1"/>
    <property type="match status" value="1"/>
</dbReference>
<dbReference type="InterPro" id="IPR001387">
    <property type="entry name" value="Cro/C1-type_HTH"/>
</dbReference>
<dbReference type="SUPFAM" id="SSF47413">
    <property type="entry name" value="lambda repressor-like DNA-binding domains"/>
    <property type="match status" value="1"/>
</dbReference>
<protein>
    <submittedName>
        <fullName evidence="3">Helix-turn-helix domain-containing protein</fullName>
    </submittedName>
</protein>
<proteinExistence type="inferred from homology"/>
<dbReference type="AlphaFoldDB" id="A0A5D0R652"/>
<reference evidence="3 4" key="1">
    <citation type="submission" date="2019-08" db="EMBL/GenBank/DDBJ databases">
        <title>Identification of a novel species of the genus Boseongicola.</title>
        <authorList>
            <person name="Zhang X.-Q."/>
        </authorList>
    </citation>
    <scope>NUCLEOTIDE SEQUENCE [LARGE SCALE GENOMIC DNA]</scope>
    <source>
        <strain evidence="3 4">HY14</strain>
    </source>
</reference>